<evidence type="ECO:0000256" key="1">
    <source>
        <dbReference type="SAM" id="MobiDB-lite"/>
    </source>
</evidence>
<evidence type="ECO:0000313" key="2">
    <source>
        <dbReference type="EMBL" id="KAK3702798.1"/>
    </source>
</evidence>
<dbReference type="Proteomes" id="UP001283361">
    <property type="component" value="Unassembled WGS sequence"/>
</dbReference>
<evidence type="ECO:0000313" key="3">
    <source>
        <dbReference type="Proteomes" id="UP001283361"/>
    </source>
</evidence>
<sequence length="119" mass="12917">MPGGDDAPVLTEKRPPVSNDGGEENSTPWPSSGQSSRDTSLPEPVPSSGLKTINARPGSKKSIFPSSPNDRGVFRQGSARLRVSPCHQIRVSDQGHTPQMWGKGARMRQILRRAMKDVE</sequence>
<gene>
    <name evidence="2" type="ORF">RRG08_042781</name>
</gene>
<proteinExistence type="predicted"/>
<feature type="region of interest" description="Disordered" evidence="1">
    <location>
        <begin position="1"/>
        <end position="81"/>
    </location>
</feature>
<organism evidence="2 3">
    <name type="scientific">Elysia crispata</name>
    <name type="common">lettuce slug</name>
    <dbReference type="NCBI Taxonomy" id="231223"/>
    <lineage>
        <taxon>Eukaryota</taxon>
        <taxon>Metazoa</taxon>
        <taxon>Spiralia</taxon>
        <taxon>Lophotrochozoa</taxon>
        <taxon>Mollusca</taxon>
        <taxon>Gastropoda</taxon>
        <taxon>Heterobranchia</taxon>
        <taxon>Euthyneura</taxon>
        <taxon>Panpulmonata</taxon>
        <taxon>Sacoglossa</taxon>
        <taxon>Placobranchoidea</taxon>
        <taxon>Plakobranchidae</taxon>
        <taxon>Elysia</taxon>
    </lineage>
</organism>
<comment type="caution">
    <text evidence="2">The sequence shown here is derived from an EMBL/GenBank/DDBJ whole genome shotgun (WGS) entry which is preliminary data.</text>
</comment>
<dbReference type="AlphaFoldDB" id="A0AAE0XR45"/>
<dbReference type="EMBL" id="JAWDGP010007852">
    <property type="protein sequence ID" value="KAK3702798.1"/>
    <property type="molecule type" value="Genomic_DNA"/>
</dbReference>
<keyword evidence="3" id="KW-1185">Reference proteome</keyword>
<accession>A0AAE0XR45</accession>
<feature type="compositionally biased region" description="Polar residues" evidence="1">
    <location>
        <begin position="24"/>
        <end position="39"/>
    </location>
</feature>
<protein>
    <submittedName>
        <fullName evidence="2">Uncharacterized protein</fullName>
    </submittedName>
</protein>
<reference evidence="2" key="1">
    <citation type="journal article" date="2023" name="G3 (Bethesda)">
        <title>A reference genome for the long-term kleptoplast-retaining sea slug Elysia crispata morphotype clarki.</title>
        <authorList>
            <person name="Eastman K.E."/>
            <person name="Pendleton A.L."/>
            <person name="Shaikh M.A."/>
            <person name="Suttiyut T."/>
            <person name="Ogas R."/>
            <person name="Tomko P."/>
            <person name="Gavelis G."/>
            <person name="Widhalm J.R."/>
            <person name="Wisecaver J.H."/>
        </authorList>
    </citation>
    <scope>NUCLEOTIDE SEQUENCE</scope>
    <source>
        <strain evidence="2">ECLA1</strain>
    </source>
</reference>
<name>A0AAE0XR45_9GAST</name>